<accession>A0A0X3TRG3</accession>
<reference evidence="12" key="1">
    <citation type="submission" date="2015-12" db="EMBL/GenBank/DDBJ databases">
        <authorList>
            <person name="Zhang G."/>
            <person name="Stingl U."/>
        </authorList>
    </citation>
    <scope>NUCLEOTIDE SEQUENCE [LARGE SCALE GENOMIC DNA]</scope>
    <source>
        <strain evidence="12">ZGT108</strain>
    </source>
</reference>
<evidence type="ECO:0000256" key="9">
    <source>
        <dbReference type="ARBA" id="ARBA00023136"/>
    </source>
</evidence>
<evidence type="ECO:0000256" key="6">
    <source>
        <dbReference type="ARBA" id="ARBA00022723"/>
    </source>
</evidence>
<keyword evidence="12" id="KW-1185">Reference proteome</keyword>
<dbReference type="Proteomes" id="UP000053690">
    <property type="component" value="Unassembled WGS sequence"/>
</dbReference>
<dbReference type="Pfam" id="PF01127">
    <property type="entry name" value="Sdh_cyt"/>
    <property type="match status" value="1"/>
</dbReference>
<keyword evidence="7 10" id="KW-1133">Transmembrane helix</keyword>
<evidence type="ECO:0000313" key="12">
    <source>
        <dbReference type="Proteomes" id="UP000053690"/>
    </source>
</evidence>
<dbReference type="RefSeq" id="WP_068338132.1">
    <property type="nucleotide sequence ID" value="NZ_JAIUZS010000007.1"/>
</dbReference>
<protein>
    <submittedName>
        <fullName evidence="11">Succinate dehydrogenase</fullName>
    </submittedName>
</protein>
<dbReference type="GO" id="GO:0046872">
    <property type="term" value="F:metal ion binding"/>
    <property type="evidence" value="ECO:0007669"/>
    <property type="project" value="UniProtKB-KW"/>
</dbReference>
<dbReference type="OrthoDB" id="9809280at2"/>
<name>A0A0X3TRG3_9RHOB</name>
<evidence type="ECO:0000256" key="5">
    <source>
        <dbReference type="ARBA" id="ARBA00022692"/>
    </source>
</evidence>
<dbReference type="InterPro" id="IPR000701">
    <property type="entry name" value="SuccDH_FuR_B_TM-su"/>
</dbReference>
<dbReference type="SUPFAM" id="SSF81343">
    <property type="entry name" value="Fumarate reductase respiratory complex transmembrane subunits"/>
    <property type="match status" value="1"/>
</dbReference>
<comment type="caution">
    <text evidence="11">The sequence shown here is derived from an EMBL/GenBank/DDBJ whole genome shotgun (WGS) entry which is preliminary data.</text>
</comment>
<dbReference type="InterPro" id="IPR034804">
    <property type="entry name" value="SQR/QFR_C/D"/>
</dbReference>
<evidence type="ECO:0000313" key="11">
    <source>
        <dbReference type="EMBL" id="KUJ78324.1"/>
    </source>
</evidence>
<evidence type="ECO:0000256" key="2">
    <source>
        <dbReference type="ARBA" id="ARBA00004050"/>
    </source>
</evidence>
<dbReference type="EMBL" id="LQBP01000007">
    <property type="protein sequence ID" value="KUJ78324.1"/>
    <property type="molecule type" value="Genomic_DNA"/>
</dbReference>
<evidence type="ECO:0000256" key="3">
    <source>
        <dbReference type="ARBA" id="ARBA00004370"/>
    </source>
</evidence>
<keyword evidence="4" id="KW-0349">Heme</keyword>
<dbReference type="Gene3D" id="1.20.1300.10">
    <property type="entry name" value="Fumarate reductase/succinate dehydrogenase, transmembrane subunit"/>
    <property type="match status" value="1"/>
</dbReference>
<dbReference type="CDD" id="cd03495">
    <property type="entry name" value="SQR_TypeC_SdhD_like"/>
    <property type="match status" value="1"/>
</dbReference>
<comment type="function">
    <text evidence="2">Membrane-anchoring subunit of succinate dehydrogenase (SDH).</text>
</comment>
<keyword evidence="9 10" id="KW-0472">Membrane</keyword>
<comment type="subcellular location">
    <subcellularLocation>
        <location evidence="3">Membrane</location>
    </subcellularLocation>
</comment>
<gene>
    <name evidence="11" type="ORF">AVO44_14315</name>
</gene>
<evidence type="ECO:0000256" key="7">
    <source>
        <dbReference type="ARBA" id="ARBA00022989"/>
    </source>
</evidence>
<evidence type="ECO:0000256" key="1">
    <source>
        <dbReference type="ARBA" id="ARBA00001971"/>
    </source>
</evidence>
<organism evidence="11 12">
    <name type="scientific">Ruegeria profundi</name>
    <dbReference type="NCBI Taxonomy" id="1685378"/>
    <lineage>
        <taxon>Bacteria</taxon>
        <taxon>Pseudomonadati</taxon>
        <taxon>Pseudomonadota</taxon>
        <taxon>Alphaproteobacteria</taxon>
        <taxon>Rhodobacterales</taxon>
        <taxon>Roseobacteraceae</taxon>
        <taxon>Ruegeria</taxon>
    </lineage>
</organism>
<comment type="cofactor">
    <cofactor evidence="1">
        <name>heme</name>
        <dbReference type="ChEBI" id="CHEBI:30413"/>
    </cofactor>
</comment>
<feature type="transmembrane region" description="Helical" evidence="10">
    <location>
        <begin position="26"/>
        <end position="49"/>
    </location>
</feature>
<evidence type="ECO:0000256" key="8">
    <source>
        <dbReference type="ARBA" id="ARBA00023004"/>
    </source>
</evidence>
<keyword evidence="5 10" id="KW-0812">Transmembrane</keyword>
<keyword evidence="8" id="KW-0408">Iron</keyword>
<keyword evidence="6" id="KW-0479">Metal-binding</keyword>
<proteinExistence type="predicted"/>
<feature type="transmembrane region" description="Helical" evidence="10">
    <location>
        <begin position="55"/>
        <end position="77"/>
    </location>
</feature>
<dbReference type="STRING" id="1685378.AVO44_14315"/>
<dbReference type="AlphaFoldDB" id="A0A0X3TRG3"/>
<feature type="transmembrane region" description="Helical" evidence="10">
    <location>
        <begin position="98"/>
        <end position="119"/>
    </location>
</feature>
<evidence type="ECO:0000256" key="10">
    <source>
        <dbReference type="SAM" id="Phobius"/>
    </source>
</evidence>
<evidence type="ECO:0000256" key="4">
    <source>
        <dbReference type="ARBA" id="ARBA00022617"/>
    </source>
</evidence>
<dbReference type="GO" id="GO:0016020">
    <property type="term" value="C:membrane"/>
    <property type="evidence" value="ECO:0007669"/>
    <property type="project" value="UniProtKB-SubCell"/>
</dbReference>
<sequence length="123" mass="13575">MRYLTDRKRAQGLGAGKSGTRTHWQVMVRAMILTVLIPIFIFTFGAGLGGTYEEVVAYFSRPFPAIVTALTLIVGMLQLMYEAQETIEDYVHGIMEKVSLVAMWALGYTLIAAGLFALVKLAL</sequence>